<keyword evidence="1" id="KW-0946">Virion</keyword>
<protein>
    <submittedName>
        <fullName evidence="1">Spore coat protein</fullName>
    </submittedName>
</protein>
<dbReference type="Gene3D" id="3.40.50.11190">
    <property type="match status" value="1"/>
</dbReference>
<comment type="caution">
    <text evidence="1">The sequence shown here is derived from an EMBL/GenBank/DDBJ whole genome shotgun (WGS) entry which is preliminary data.</text>
</comment>
<dbReference type="AlphaFoldDB" id="A0A502D230"/>
<name>A0A502D230_9MICO</name>
<dbReference type="Gene3D" id="3.40.50.2000">
    <property type="entry name" value="Glycogen Phosphorylase B"/>
    <property type="match status" value="1"/>
</dbReference>
<keyword evidence="1" id="KW-0167">Capsid protein</keyword>
<sequence length="362" mass="37873">MISAMSAEGALRVAIRCDARPQTGVGHLMRCLALSEELRARGHDVVFLGEVVAVPWAQQLVAQTGMPWRPAPTEPETLAAVVMGAGCTAAVLDGYDLPVNTGQTLRDKGIRVLSLLDGGFGAGQDADVYLDQNLLADASRAAVAQGRVFLAGLEHTLLRNQVRLHRPVEHRDQPLPRTSGSRSVPRVLAVFGGTDPAGAAPLVAPLILATGRPVNLEVVAADNRSAIALEAVAGTARPGQSLTVLPPTSDLASLALGADLVVSAAGSATWELLAVGLPTALACVADNQAPAYRRAVAEGLVVGLGTVAELSEDAAARDLAVRVLRDDLADHAGRWTRRQRGLDRIDGRGRERVVDAFLGARR</sequence>
<gene>
    <name evidence="1" type="ORF">EAH86_07240</name>
</gene>
<proteinExistence type="predicted"/>
<reference evidence="1 2" key="1">
    <citation type="journal article" date="2019" name="Environ. Microbiol.">
        <title>Species interactions and distinct microbial communities in high Arctic permafrost affected cryosols are associated with the CH4 and CO2 gas fluxes.</title>
        <authorList>
            <person name="Altshuler I."/>
            <person name="Hamel J."/>
            <person name="Turney S."/>
            <person name="Magnuson E."/>
            <person name="Levesque R."/>
            <person name="Greer C."/>
            <person name="Whyte L.G."/>
        </authorList>
    </citation>
    <scope>NUCLEOTIDE SEQUENCE [LARGE SCALE GENOMIC DNA]</scope>
    <source>
        <strain evidence="1 2">S9.3A</strain>
    </source>
</reference>
<dbReference type="EMBL" id="RCZM01000002">
    <property type="protein sequence ID" value="TPG18176.1"/>
    <property type="molecule type" value="Genomic_DNA"/>
</dbReference>
<dbReference type="SUPFAM" id="SSF53756">
    <property type="entry name" value="UDP-Glycosyltransferase/glycogen phosphorylase"/>
    <property type="match status" value="1"/>
</dbReference>
<dbReference type="Proteomes" id="UP000317722">
    <property type="component" value="Unassembled WGS sequence"/>
</dbReference>
<keyword evidence="2" id="KW-1185">Reference proteome</keyword>
<evidence type="ECO:0000313" key="1">
    <source>
        <dbReference type="EMBL" id="TPG18176.1"/>
    </source>
</evidence>
<organism evidence="1 2">
    <name type="scientific">Pedococcus bigeumensis</name>
    <dbReference type="NCBI Taxonomy" id="433644"/>
    <lineage>
        <taxon>Bacteria</taxon>
        <taxon>Bacillati</taxon>
        <taxon>Actinomycetota</taxon>
        <taxon>Actinomycetes</taxon>
        <taxon>Micrococcales</taxon>
        <taxon>Intrasporangiaceae</taxon>
        <taxon>Pedococcus</taxon>
    </lineage>
</organism>
<evidence type="ECO:0000313" key="2">
    <source>
        <dbReference type="Proteomes" id="UP000317722"/>
    </source>
</evidence>
<accession>A0A502D230</accession>